<dbReference type="EMBL" id="MK071998">
    <property type="protein sequence ID" value="AYV76800.1"/>
    <property type="molecule type" value="Genomic_DNA"/>
</dbReference>
<sequence length="105" mass="11984">MIRQTRAIKRSSTPKIFSNRLYSSYFTNNSDKIKNLSIDTTNKQFELVLETGITEALNALTTIEKHLNTSDTKIITTKITVKDDILQITYSLDNTDDTKSTIKNH</sequence>
<accession>A0A3G4ZPI2</accession>
<gene>
    <name evidence="1" type="ORF">Barrevirus1_22</name>
</gene>
<proteinExistence type="predicted"/>
<evidence type="ECO:0000313" key="1">
    <source>
        <dbReference type="EMBL" id="AYV76800.1"/>
    </source>
</evidence>
<reference evidence="1" key="1">
    <citation type="submission" date="2018-10" db="EMBL/GenBank/DDBJ databases">
        <title>Hidden diversity of soil giant viruses.</title>
        <authorList>
            <person name="Schulz F."/>
            <person name="Alteio L."/>
            <person name="Goudeau D."/>
            <person name="Ryan E.M."/>
            <person name="Malmstrom R.R."/>
            <person name="Blanchard J."/>
            <person name="Woyke T."/>
        </authorList>
    </citation>
    <scope>NUCLEOTIDE SEQUENCE</scope>
    <source>
        <strain evidence="1">BAV1</strain>
    </source>
</reference>
<protein>
    <submittedName>
        <fullName evidence="1">Uncharacterized protein</fullName>
    </submittedName>
</protein>
<organism evidence="1">
    <name type="scientific">Barrevirus sp</name>
    <dbReference type="NCBI Taxonomy" id="2487763"/>
    <lineage>
        <taxon>Viruses</taxon>
        <taxon>Varidnaviria</taxon>
        <taxon>Bamfordvirae</taxon>
        <taxon>Nucleocytoviricota</taxon>
        <taxon>Megaviricetes</taxon>
        <taxon>Imitervirales</taxon>
        <taxon>Mimiviridae</taxon>
        <taxon>Klosneuvirinae</taxon>
    </lineage>
</organism>
<name>A0A3G4ZPI2_9VIRU</name>